<dbReference type="PANTHER" id="PTHR43829:SF9">
    <property type="entry name" value="AQUAPORIN-9"/>
    <property type="match status" value="1"/>
</dbReference>
<dbReference type="GO" id="GO:0016323">
    <property type="term" value="C:basolateral plasma membrane"/>
    <property type="evidence" value="ECO:0007669"/>
    <property type="project" value="TreeGrafter"/>
</dbReference>
<dbReference type="Proteomes" id="UP001152320">
    <property type="component" value="Chromosome 14"/>
</dbReference>
<evidence type="ECO:0000256" key="18">
    <source>
        <dbReference type="SAM" id="Phobius"/>
    </source>
</evidence>
<reference evidence="19" key="1">
    <citation type="submission" date="2021-10" db="EMBL/GenBank/DDBJ databases">
        <title>Tropical sea cucumber genome reveals ecological adaptation and Cuvierian tubules defense mechanism.</title>
        <authorList>
            <person name="Chen T."/>
        </authorList>
    </citation>
    <scope>NUCLEOTIDE SEQUENCE</scope>
    <source>
        <strain evidence="19">Nanhai2018</strain>
        <tissue evidence="19">Muscle</tissue>
    </source>
</reference>
<dbReference type="FunFam" id="1.20.1080.10:FF:000005">
    <property type="entry name" value="Aquaporin 3"/>
    <property type="match status" value="1"/>
</dbReference>
<dbReference type="GO" id="GO:0015204">
    <property type="term" value="F:urea transmembrane transporter activity"/>
    <property type="evidence" value="ECO:0007669"/>
    <property type="project" value="TreeGrafter"/>
</dbReference>
<evidence type="ECO:0000313" key="20">
    <source>
        <dbReference type="Proteomes" id="UP001152320"/>
    </source>
</evidence>
<dbReference type="EMBL" id="JAIZAY010000014">
    <property type="protein sequence ID" value="KAJ8029142.1"/>
    <property type="molecule type" value="Genomic_DNA"/>
</dbReference>
<evidence type="ECO:0000256" key="17">
    <source>
        <dbReference type="SAM" id="MobiDB-lite"/>
    </source>
</evidence>
<dbReference type="InterPro" id="IPR050363">
    <property type="entry name" value="MIP/Aquaporin"/>
</dbReference>
<dbReference type="PANTHER" id="PTHR43829">
    <property type="entry name" value="AQUAPORIN OR AQUAGLYCEROPORIN RELATED"/>
    <property type="match status" value="1"/>
</dbReference>
<gene>
    <name evidence="19" type="ORF">HOLleu_28470</name>
</gene>
<keyword evidence="20" id="KW-1185">Reference proteome</keyword>
<evidence type="ECO:0000256" key="15">
    <source>
        <dbReference type="ARBA" id="ARBA00049716"/>
    </source>
</evidence>
<comment type="function">
    <text evidence="14">Aquaglyceroporins form homotetrameric transmembrane channels, with each monomer independently mediating glycerol and water transport across the plasma membrane along their osmotic gradient. Could also be permeable to urea. Also participates in cell permeability to H2O2 and H2O2-mediated signaling. In skin, transports glycerol to the epidermis and stratum corneum, where it maintains hydration, elasticity, and supports lipid biosynthesis for barrier repair. In kidney, contributes to the reabsorption of water, helping the body maintain proper fluid balance.</text>
</comment>
<feature type="transmembrane region" description="Helical" evidence="18">
    <location>
        <begin position="240"/>
        <end position="263"/>
    </location>
</feature>
<evidence type="ECO:0000256" key="5">
    <source>
        <dbReference type="ARBA" id="ARBA00022475"/>
    </source>
</evidence>
<keyword evidence="6 16" id="KW-0812">Transmembrane</keyword>
<feature type="transmembrane region" description="Helical" evidence="18">
    <location>
        <begin position="210"/>
        <end position="228"/>
    </location>
</feature>
<evidence type="ECO:0000256" key="6">
    <source>
        <dbReference type="ARBA" id="ARBA00022692"/>
    </source>
</evidence>
<feature type="transmembrane region" description="Helical" evidence="18">
    <location>
        <begin position="74"/>
        <end position="97"/>
    </location>
</feature>
<evidence type="ECO:0000256" key="7">
    <source>
        <dbReference type="ARBA" id="ARBA00022737"/>
    </source>
</evidence>
<dbReference type="PRINTS" id="PR02015">
    <property type="entry name" value="AQUAPORIN3"/>
</dbReference>
<dbReference type="InterPro" id="IPR022357">
    <property type="entry name" value="MIP_CS"/>
</dbReference>
<comment type="caution">
    <text evidence="19">The sequence shown here is derived from an EMBL/GenBank/DDBJ whole genome shotgun (WGS) entry which is preliminary data.</text>
</comment>
<keyword evidence="4 16" id="KW-0813">Transport</keyword>
<evidence type="ECO:0000256" key="8">
    <source>
        <dbReference type="ARBA" id="ARBA00022989"/>
    </source>
</evidence>
<protein>
    <recommendedName>
        <fullName evidence="3">Aquaporin-3</fullName>
    </recommendedName>
    <alternativeName>
        <fullName evidence="11">Aquaglyceroporin-3</fullName>
    </alternativeName>
</protein>
<dbReference type="SUPFAM" id="SSF81338">
    <property type="entry name" value="Aquaporin-like"/>
    <property type="match status" value="1"/>
</dbReference>
<feature type="transmembrane region" description="Helical" evidence="18">
    <location>
        <begin position="293"/>
        <end position="315"/>
    </location>
</feature>
<dbReference type="AlphaFoldDB" id="A0A9Q1GYB4"/>
<name>A0A9Q1GYB4_HOLLE</name>
<dbReference type="Pfam" id="PF00230">
    <property type="entry name" value="MIP"/>
    <property type="match status" value="1"/>
</dbReference>
<feature type="region of interest" description="Disordered" evidence="17">
    <location>
        <begin position="32"/>
        <end position="52"/>
    </location>
</feature>
<feature type="transmembrane region" description="Helical" evidence="18">
    <location>
        <begin position="109"/>
        <end position="129"/>
    </location>
</feature>
<proteinExistence type="inferred from homology"/>
<keyword evidence="9 18" id="KW-0472">Membrane</keyword>
<evidence type="ECO:0000256" key="2">
    <source>
        <dbReference type="ARBA" id="ARBA00006175"/>
    </source>
</evidence>
<evidence type="ECO:0000256" key="14">
    <source>
        <dbReference type="ARBA" id="ARBA00049592"/>
    </source>
</evidence>
<sequence>MCVFKVHHFDHDNLGICDKFISFCSTVKTSMGETTAPEGQSKPEKTPRQKMGETGTISNLLDKLRIRNHLAREILAEFIGTWILLIFGDGVVAQTVLSEGNNGSSLSINWAWGMGVVMGIYWAGGISGAHINPAVTVTMAVIGRFPWKKVIFYVIAQFLGAFMAAACVFGVYHDAIENYDGGVRQVYGPNATAGIFATYPQEFLSIGSGFADQVFGTALLLGCILAISDERNSAPTKGMAPFMIGLVVFAIGMTFGFNCGYAINPARDFGPRVFTAMAGYGSDVWKAPNGQHWWWVPILGPLIGGICGAFMYLVFIEMHHEPLEKEGKKQRIPDTPTHEAMAMTENHENSV</sequence>
<feature type="compositionally biased region" description="Basic and acidic residues" evidence="17">
    <location>
        <begin position="41"/>
        <end position="51"/>
    </location>
</feature>
<keyword evidence="10" id="KW-0325">Glycoprotein</keyword>
<keyword evidence="5" id="KW-1003">Cell membrane</keyword>
<keyword evidence="7" id="KW-0677">Repeat</keyword>
<evidence type="ECO:0000256" key="9">
    <source>
        <dbReference type="ARBA" id="ARBA00023136"/>
    </source>
</evidence>
<comment type="subunit">
    <text evidence="15">Homotetramer; each monomer provides an independent glycerol/water pore. Could also exist in other oligomeric states.</text>
</comment>
<comment type="subcellular location">
    <subcellularLocation>
        <location evidence="1">Cell membrane</location>
        <topology evidence="1">Multi-pass membrane protein</topology>
    </subcellularLocation>
</comment>
<comment type="catalytic activity">
    <reaction evidence="13">
        <text>glycerol(in) = glycerol(out)</text>
        <dbReference type="Rhea" id="RHEA:29675"/>
        <dbReference type="ChEBI" id="CHEBI:17754"/>
    </reaction>
</comment>
<dbReference type="GO" id="GO:0015250">
    <property type="term" value="F:water channel activity"/>
    <property type="evidence" value="ECO:0007669"/>
    <property type="project" value="TreeGrafter"/>
</dbReference>
<dbReference type="OrthoDB" id="3222at2759"/>
<evidence type="ECO:0000256" key="12">
    <source>
        <dbReference type="ARBA" id="ARBA00034651"/>
    </source>
</evidence>
<evidence type="ECO:0000256" key="11">
    <source>
        <dbReference type="ARBA" id="ARBA00033020"/>
    </source>
</evidence>
<evidence type="ECO:0000256" key="16">
    <source>
        <dbReference type="RuleBase" id="RU000477"/>
    </source>
</evidence>
<dbReference type="Gene3D" id="1.20.1080.10">
    <property type="entry name" value="Glycerol uptake facilitator protein"/>
    <property type="match status" value="1"/>
</dbReference>
<dbReference type="InterPro" id="IPR023275">
    <property type="entry name" value="Aquaporin_3"/>
</dbReference>
<organism evidence="19 20">
    <name type="scientific">Holothuria leucospilota</name>
    <name type="common">Black long sea cucumber</name>
    <name type="synonym">Mertensiothuria leucospilota</name>
    <dbReference type="NCBI Taxonomy" id="206669"/>
    <lineage>
        <taxon>Eukaryota</taxon>
        <taxon>Metazoa</taxon>
        <taxon>Echinodermata</taxon>
        <taxon>Eleutherozoa</taxon>
        <taxon>Echinozoa</taxon>
        <taxon>Holothuroidea</taxon>
        <taxon>Aspidochirotacea</taxon>
        <taxon>Aspidochirotida</taxon>
        <taxon>Holothuriidae</taxon>
        <taxon>Holothuria</taxon>
    </lineage>
</organism>
<evidence type="ECO:0000256" key="3">
    <source>
        <dbReference type="ARBA" id="ARBA00020971"/>
    </source>
</evidence>
<dbReference type="CDD" id="cd00333">
    <property type="entry name" value="MIP"/>
    <property type="match status" value="1"/>
</dbReference>
<evidence type="ECO:0000256" key="13">
    <source>
        <dbReference type="ARBA" id="ARBA00049405"/>
    </source>
</evidence>
<dbReference type="InterPro" id="IPR023271">
    <property type="entry name" value="Aquaporin-like"/>
</dbReference>
<keyword evidence="8 18" id="KW-1133">Transmembrane helix</keyword>
<accession>A0A9Q1GYB4</accession>
<evidence type="ECO:0000256" key="1">
    <source>
        <dbReference type="ARBA" id="ARBA00004651"/>
    </source>
</evidence>
<dbReference type="PRINTS" id="PR00783">
    <property type="entry name" value="MINTRINSICP"/>
</dbReference>
<evidence type="ECO:0000256" key="10">
    <source>
        <dbReference type="ARBA" id="ARBA00023180"/>
    </source>
</evidence>
<feature type="transmembrane region" description="Helical" evidence="18">
    <location>
        <begin position="150"/>
        <end position="172"/>
    </location>
</feature>
<dbReference type="PROSITE" id="PS00221">
    <property type="entry name" value="MIP"/>
    <property type="match status" value="1"/>
</dbReference>
<comment type="similarity">
    <text evidence="2 16">Belongs to the MIP/aquaporin (TC 1.A.8) family.</text>
</comment>
<evidence type="ECO:0000256" key="4">
    <source>
        <dbReference type="ARBA" id="ARBA00022448"/>
    </source>
</evidence>
<comment type="catalytic activity">
    <reaction evidence="12">
        <text>H2O(in) = H2O(out)</text>
        <dbReference type="Rhea" id="RHEA:29667"/>
        <dbReference type="ChEBI" id="CHEBI:15377"/>
    </reaction>
</comment>
<dbReference type="GO" id="GO:0015254">
    <property type="term" value="F:glycerol channel activity"/>
    <property type="evidence" value="ECO:0007669"/>
    <property type="project" value="TreeGrafter"/>
</dbReference>
<dbReference type="NCBIfam" id="TIGR00861">
    <property type="entry name" value="MIP"/>
    <property type="match status" value="1"/>
</dbReference>
<dbReference type="InterPro" id="IPR000425">
    <property type="entry name" value="MIP"/>
</dbReference>
<evidence type="ECO:0000313" key="19">
    <source>
        <dbReference type="EMBL" id="KAJ8029142.1"/>
    </source>
</evidence>